<dbReference type="Pfam" id="PF10779">
    <property type="entry name" value="XhlA"/>
    <property type="match status" value="1"/>
</dbReference>
<evidence type="ECO:0008006" key="4">
    <source>
        <dbReference type="Google" id="ProtNLM"/>
    </source>
</evidence>
<dbReference type="Proteomes" id="UP000016721">
    <property type="component" value="Unassembled WGS sequence"/>
</dbReference>
<comment type="caution">
    <text evidence="2">The sequence shown here is derived from an EMBL/GenBank/DDBJ whole genome shotgun (WGS) entry which is preliminary data.</text>
</comment>
<dbReference type="PATRIC" id="fig|1294142.3.peg.1046"/>
<keyword evidence="1" id="KW-0472">Membrane</keyword>
<dbReference type="RefSeq" id="WP_021801079.1">
    <property type="nucleotide sequence ID" value="NZ_KI273145.1"/>
</dbReference>
<dbReference type="OrthoDB" id="2186744at2"/>
<organism evidence="2 3">
    <name type="scientific">Clostridium intestinale URNW</name>
    <dbReference type="NCBI Taxonomy" id="1294142"/>
    <lineage>
        <taxon>Bacteria</taxon>
        <taxon>Bacillati</taxon>
        <taxon>Bacillota</taxon>
        <taxon>Clostridia</taxon>
        <taxon>Eubacteriales</taxon>
        <taxon>Clostridiaceae</taxon>
        <taxon>Clostridium</taxon>
    </lineage>
</organism>
<keyword evidence="1" id="KW-0812">Transmembrane</keyword>
<reference evidence="2 3" key="1">
    <citation type="journal article" date="2013" name="Genome Announc.">
        <title>Draft Genome Sequence of the Hydrogen- and Ethanol-Producing Bacterium Clostridium intestinale Strain URNW.</title>
        <authorList>
            <person name="Lal S."/>
            <person name="Ramachandran U."/>
            <person name="Zhang X."/>
            <person name="Sparling R."/>
            <person name="Levin D.B."/>
        </authorList>
    </citation>
    <scope>NUCLEOTIDE SEQUENCE [LARGE SCALE GENOMIC DNA]</scope>
    <source>
        <strain evidence="2 3">URNW</strain>
    </source>
</reference>
<evidence type="ECO:0000313" key="3">
    <source>
        <dbReference type="Proteomes" id="UP000016721"/>
    </source>
</evidence>
<evidence type="ECO:0000256" key="1">
    <source>
        <dbReference type="SAM" id="Phobius"/>
    </source>
</evidence>
<dbReference type="eggNOG" id="ENOG5033A9G">
    <property type="taxonomic scope" value="Bacteria"/>
</dbReference>
<protein>
    <recommendedName>
        <fullName evidence="4">Hemolysin XhlA</fullName>
    </recommendedName>
</protein>
<accession>U2NRZ2</accession>
<evidence type="ECO:0000313" key="2">
    <source>
        <dbReference type="EMBL" id="ERK31943.1"/>
    </source>
</evidence>
<gene>
    <name evidence="2" type="ORF">CINTURNW_1046</name>
</gene>
<keyword evidence="3" id="KW-1185">Reference proteome</keyword>
<dbReference type="STRING" id="1294142.CINTURNW_1046"/>
<keyword evidence="1" id="KW-1133">Transmembrane helix</keyword>
<feature type="transmembrane region" description="Helical" evidence="1">
    <location>
        <begin position="55"/>
        <end position="73"/>
    </location>
</feature>
<dbReference type="HOGENOM" id="CLU_187592_0_1_9"/>
<sequence>MDERDTIQEIRERLVKIEMLLENIPESVTLKLENQEEKIKVANNRIKDLEENNKWLWRAVVGAVIAGAIALLFKK</sequence>
<dbReference type="AlphaFoldDB" id="U2NRZ2"/>
<dbReference type="InterPro" id="IPR019715">
    <property type="entry name" value="Haemolysin_XhlA"/>
</dbReference>
<dbReference type="EMBL" id="APJA01000009">
    <property type="protein sequence ID" value="ERK31943.1"/>
    <property type="molecule type" value="Genomic_DNA"/>
</dbReference>
<proteinExistence type="predicted"/>
<name>U2NRZ2_9CLOT</name>